<accession>A0ABY8ARB7</accession>
<proteinExistence type="predicted"/>
<evidence type="ECO:0000313" key="2">
    <source>
        <dbReference type="EMBL" id="WED42070.1"/>
    </source>
</evidence>
<reference evidence="2 3" key="1">
    <citation type="submission" date="2023-02" db="EMBL/GenBank/DDBJ databases">
        <title>Genome Sequence of L. cardiaca H63T.</title>
        <authorList>
            <person name="Lopez A.E."/>
            <person name="Cianciotto N.P."/>
        </authorList>
    </citation>
    <scope>NUCLEOTIDE SEQUENCE [LARGE SCALE GENOMIC DNA]</scope>
    <source>
        <strain evidence="2 3">H63</strain>
    </source>
</reference>
<sequence>MINSRDLSMKAQLTDLVIQRLSEAKEQLKKDFSRAHPIKVARHFVLDNFLPTEIAEKIYADFPKPGKMHLLSHHGELKLKYSHLRDTSSLIQDINFAIQDPRVVAIVEEITQIKNQIPDPSRFAGGISMLLKGYYINPHVDNSHDVDRKFYRAVNVLYYVSPNWQETNGGNYELWDESVENRIVVPCLFNRLLVMETNRTSWHSVNRVVTDMPRCCVFNYFFSEHSPEGKEYLNMNSLFNPLYRPRPEQKFRRGVALVKDSLLKGFRR</sequence>
<dbReference type="InterPro" id="IPR044862">
    <property type="entry name" value="Pro_4_hyd_alph_FE2OG_OXY"/>
</dbReference>
<dbReference type="RefSeq" id="WP_275087895.1">
    <property type="nucleotide sequence ID" value="NZ_CP119078.1"/>
</dbReference>
<gene>
    <name evidence="2" type="ORF">PXX05_09000</name>
</gene>
<protein>
    <submittedName>
        <fullName evidence="2">2OG-Fe(II) oxygenase</fullName>
    </submittedName>
</protein>
<name>A0ABY8ARB7_9GAMM</name>
<dbReference type="Proteomes" id="UP001222087">
    <property type="component" value="Chromosome"/>
</dbReference>
<dbReference type="Gene3D" id="2.60.120.620">
    <property type="entry name" value="q2cbj1_9rhob like domain"/>
    <property type="match status" value="1"/>
</dbReference>
<evidence type="ECO:0000313" key="3">
    <source>
        <dbReference type="Proteomes" id="UP001222087"/>
    </source>
</evidence>
<dbReference type="EMBL" id="CP119078">
    <property type="protein sequence ID" value="WED42070.1"/>
    <property type="molecule type" value="Genomic_DNA"/>
</dbReference>
<organism evidence="2 3">
    <name type="scientific">Legionella cardiaca</name>
    <dbReference type="NCBI Taxonomy" id="1071983"/>
    <lineage>
        <taxon>Bacteria</taxon>
        <taxon>Pseudomonadati</taxon>
        <taxon>Pseudomonadota</taxon>
        <taxon>Gammaproteobacteria</taxon>
        <taxon>Legionellales</taxon>
        <taxon>Legionellaceae</taxon>
        <taxon>Legionella</taxon>
    </lineage>
</organism>
<keyword evidence="3" id="KW-1185">Reference proteome</keyword>
<dbReference type="Pfam" id="PF13640">
    <property type="entry name" value="2OG-FeII_Oxy_3"/>
    <property type="match status" value="1"/>
</dbReference>
<evidence type="ECO:0000259" key="1">
    <source>
        <dbReference type="Pfam" id="PF13640"/>
    </source>
</evidence>
<feature type="domain" description="Prolyl 4-hydroxylase alpha subunit Fe(2+) 2OG dioxygenase" evidence="1">
    <location>
        <begin position="131"/>
        <end position="221"/>
    </location>
</feature>